<dbReference type="SUPFAM" id="SSF100985">
    <property type="entry name" value="Sporulation inhibitor Sda"/>
    <property type="match status" value="1"/>
</dbReference>
<name>A0ABW0W6S5_9BACL</name>
<dbReference type="Gene3D" id="1.10.287.1100">
    <property type="entry name" value="Sporulation inhibitor A"/>
    <property type="match status" value="1"/>
</dbReference>
<gene>
    <name evidence="1" type="ORF">ACFPYJ_25595</name>
</gene>
<sequence length="47" mass="5460">MEVLSDELLIDAYHSAILFDLEPDFIQLLSAEMIRRELNPDLERITA</sequence>
<dbReference type="EMBL" id="JBHSOW010000096">
    <property type="protein sequence ID" value="MFC5652429.1"/>
    <property type="molecule type" value="Genomic_DNA"/>
</dbReference>
<dbReference type="RefSeq" id="WP_379191064.1">
    <property type="nucleotide sequence ID" value="NZ_JBHSOW010000096.1"/>
</dbReference>
<protein>
    <submittedName>
        <fullName evidence="1">Sporulation histidine kinase inhibitor Sda</fullName>
    </submittedName>
</protein>
<comment type="caution">
    <text evidence="1">The sequence shown here is derived from an EMBL/GenBank/DDBJ whole genome shotgun (WGS) entry which is preliminary data.</text>
</comment>
<organism evidence="1 2">
    <name type="scientific">Paenibacillus solisilvae</name>
    <dbReference type="NCBI Taxonomy" id="2486751"/>
    <lineage>
        <taxon>Bacteria</taxon>
        <taxon>Bacillati</taxon>
        <taxon>Bacillota</taxon>
        <taxon>Bacilli</taxon>
        <taxon>Bacillales</taxon>
        <taxon>Paenibacillaceae</taxon>
        <taxon>Paenibacillus</taxon>
    </lineage>
</organism>
<dbReference type="Proteomes" id="UP001596047">
    <property type="component" value="Unassembled WGS sequence"/>
</dbReference>
<proteinExistence type="predicted"/>
<evidence type="ECO:0000313" key="1">
    <source>
        <dbReference type="EMBL" id="MFC5652429.1"/>
    </source>
</evidence>
<dbReference type="Pfam" id="PF08970">
    <property type="entry name" value="Sda"/>
    <property type="match status" value="1"/>
</dbReference>
<dbReference type="InterPro" id="IPR036916">
    <property type="entry name" value="Sda_sf"/>
</dbReference>
<reference evidence="2" key="1">
    <citation type="journal article" date="2019" name="Int. J. Syst. Evol. Microbiol.">
        <title>The Global Catalogue of Microorganisms (GCM) 10K type strain sequencing project: providing services to taxonomists for standard genome sequencing and annotation.</title>
        <authorList>
            <consortium name="The Broad Institute Genomics Platform"/>
            <consortium name="The Broad Institute Genome Sequencing Center for Infectious Disease"/>
            <person name="Wu L."/>
            <person name="Ma J."/>
        </authorList>
    </citation>
    <scope>NUCLEOTIDE SEQUENCE [LARGE SCALE GENOMIC DNA]</scope>
    <source>
        <strain evidence="2">CGMCC 1.3240</strain>
    </source>
</reference>
<accession>A0ABW0W6S5</accession>
<keyword evidence="1" id="KW-0649">Protein kinase inhibitor</keyword>
<dbReference type="InterPro" id="IPR015064">
    <property type="entry name" value="Sda"/>
</dbReference>
<evidence type="ECO:0000313" key="2">
    <source>
        <dbReference type="Proteomes" id="UP001596047"/>
    </source>
</evidence>
<dbReference type="GO" id="GO:0004860">
    <property type="term" value="F:protein kinase inhibitor activity"/>
    <property type="evidence" value="ECO:0007669"/>
    <property type="project" value="UniProtKB-KW"/>
</dbReference>
<keyword evidence="2" id="KW-1185">Reference proteome</keyword>